<feature type="region of interest" description="Disordered" evidence="1">
    <location>
        <begin position="210"/>
        <end position="229"/>
    </location>
</feature>
<keyword evidence="4" id="KW-1185">Reference proteome</keyword>
<organism evidence="3 4">
    <name type="scientific">Sandaracinobacteroides saxicola</name>
    <dbReference type="NCBI Taxonomy" id="2759707"/>
    <lineage>
        <taxon>Bacteria</taxon>
        <taxon>Pseudomonadati</taxon>
        <taxon>Pseudomonadota</taxon>
        <taxon>Alphaproteobacteria</taxon>
        <taxon>Sphingomonadales</taxon>
        <taxon>Sphingosinicellaceae</taxon>
        <taxon>Sandaracinobacteroides</taxon>
    </lineage>
</organism>
<dbReference type="Proteomes" id="UP000515292">
    <property type="component" value="Chromosome"/>
</dbReference>
<evidence type="ECO:0000259" key="2">
    <source>
        <dbReference type="Pfam" id="PF13454"/>
    </source>
</evidence>
<dbReference type="EMBL" id="CP059851">
    <property type="protein sequence ID" value="QMW23059.1"/>
    <property type="molecule type" value="Genomic_DNA"/>
</dbReference>
<dbReference type="Pfam" id="PF13454">
    <property type="entry name" value="NAD_binding_9"/>
    <property type="match status" value="1"/>
</dbReference>
<evidence type="ECO:0000313" key="3">
    <source>
        <dbReference type="EMBL" id="QMW23059.1"/>
    </source>
</evidence>
<reference evidence="3 4" key="1">
    <citation type="submission" date="2020-07" db="EMBL/GenBank/DDBJ databases">
        <title>Complete genome sequence for Sandaracinobacter sp. M6.</title>
        <authorList>
            <person name="Tang Y."/>
            <person name="Liu Q."/>
            <person name="Guo Z."/>
            <person name="Lei P."/>
            <person name="Huang B."/>
        </authorList>
    </citation>
    <scope>NUCLEOTIDE SEQUENCE [LARGE SCALE GENOMIC DNA]</scope>
    <source>
        <strain evidence="3 4">M6</strain>
    </source>
</reference>
<dbReference type="KEGG" id="sand:H3309_00645"/>
<name>A0A7G5II67_9SPHN</name>
<dbReference type="Gene3D" id="3.50.50.60">
    <property type="entry name" value="FAD/NAD(P)-binding domain"/>
    <property type="match status" value="2"/>
</dbReference>
<sequence>MSSAVGRVAIIGAGFSGTMCAINLVRHGAAVDLIDASGHFGGGLAFGRAAPGHLLNVRAANMSALPDAPDHFARWMAHQGMDGHGFAPRRAYADYLAQLLAESEAAHPGMLARHHGRAVAASPAGITLDGGPFLPARATILAAGNFPPVLPPGVDPARLPPGRWHPDPWRLDAPALVRAGPVLLLGTGLTMVDVALSLARAGPAPLHALSRRGLTPRAHADAPPAPLPDCPRGSLAELLRATRRRAADVGWRSAVDALRPYTASLWQRATLDERRQFLRHLRPWWDVHRHRLAPEVAADVRALRETGRLSVVAGRMVAAVPSPEGIAVRWRGHDGDETSLSVAHLVNCTGPAGDPSRAGDPLIGALLARGDVRRDALGLGLDADAQCRALTDAGPSDWLHLVGPLSRGAFWEMTAVPDIRRQAWMLARRLCAAHWVGGEL</sequence>
<dbReference type="AlphaFoldDB" id="A0A7G5II67"/>
<dbReference type="InterPro" id="IPR036188">
    <property type="entry name" value="FAD/NAD-bd_sf"/>
</dbReference>
<accession>A0A7G5II67</accession>
<dbReference type="RefSeq" id="WP_182296539.1">
    <property type="nucleotide sequence ID" value="NZ_CP059851.1"/>
</dbReference>
<dbReference type="SUPFAM" id="SSF51905">
    <property type="entry name" value="FAD/NAD(P)-binding domain"/>
    <property type="match status" value="1"/>
</dbReference>
<feature type="domain" description="FAD-dependent urate hydroxylase HpyO/Asp monooxygenase CreE-like FAD/NAD(P)-binding" evidence="2">
    <location>
        <begin position="9"/>
        <end position="145"/>
    </location>
</feature>
<proteinExistence type="predicted"/>
<dbReference type="PANTHER" id="PTHR40254:SF1">
    <property type="entry name" value="BLR0577 PROTEIN"/>
    <property type="match status" value="1"/>
</dbReference>
<dbReference type="PANTHER" id="PTHR40254">
    <property type="entry name" value="BLR0577 PROTEIN"/>
    <property type="match status" value="1"/>
</dbReference>
<evidence type="ECO:0000256" key="1">
    <source>
        <dbReference type="SAM" id="MobiDB-lite"/>
    </source>
</evidence>
<dbReference type="InterPro" id="IPR052189">
    <property type="entry name" value="L-asp_N-monooxygenase_NS-form"/>
</dbReference>
<protein>
    <submittedName>
        <fullName evidence="3">FAD/NAD(P)-binding protein</fullName>
    </submittedName>
</protein>
<gene>
    <name evidence="3" type="ORF">H3309_00645</name>
</gene>
<dbReference type="InterPro" id="IPR038732">
    <property type="entry name" value="HpyO/CreE_NAD-binding"/>
</dbReference>
<evidence type="ECO:0000313" key="4">
    <source>
        <dbReference type="Proteomes" id="UP000515292"/>
    </source>
</evidence>